<dbReference type="STRING" id="100225.SAMN05421595_2613"/>
<dbReference type="InterPro" id="IPR028082">
    <property type="entry name" value="Peripla_BP_I"/>
</dbReference>
<comment type="caution">
    <text evidence="6">The sequence shown here is derived from an EMBL/GenBank/DDBJ whole genome shotgun (WGS) entry which is preliminary data.</text>
</comment>
<dbReference type="PROSITE" id="PS50932">
    <property type="entry name" value="HTH_LACI_2"/>
    <property type="match status" value="1"/>
</dbReference>
<keyword evidence="7" id="KW-1185">Reference proteome</keyword>
<dbReference type="OrthoDB" id="4268837at2"/>
<keyword evidence="3" id="KW-0804">Transcription</keyword>
<dbReference type="InterPro" id="IPR046335">
    <property type="entry name" value="LacI/GalR-like_sensor"/>
</dbReference>
<dbReference type="EMBL" id="BAGZ01000022">
    <property type="protein sequence ID" value="GAB79304.1"/>
    <property type="molecule type" value="Genomic_DNA"/>
</dbReference>
<dbReference type="Gene3D" id="3.40.50.2300">
    <property type="match status" value="2"/>
</dbReference>
<gene>
    <name evidence="6" type="ORF">AUCHE_22_00740</name>
</gene>
<dbReference type="Pfam" id="PF00356">
    <property type="entry name" value="LacI"/>
    <property type="match status" value="1"/>
</dbReference>
<dbReference type="SUPFAM" id="SSF53822">
    <property type="entry name" value="Periplasmic binding protein-like I"/>
    <property type="match status" value="1"/>
</dbReference>
<dbReference type="AlphaFoldDB" id="K6VRB8"/>
<accession>K6VRB8</accession>
<keyword evidence="2" id="KW-0238">DNA-binding</keyword>
<organism evidence="6 7">
    <name type="scientific">Austwickia chelonae NBRC 105200</name>
    <dbReference type="NCBI Taxonomy" id="1184607"/>
    <lineage>
        <taxon>Bacteria</taxon>
        <taxon>Bacillati</taxon>
        <taxon>Actinomycetota</taxon>
        <taxon>Actinomycetes</taxon>
        <taxon>Micrococcales</taxon>
        <taxon>Dermatophilaceae</taxon>
        <taxon>Austwickia</taxon>
    </lineage>
</organism>
<evidence type="ECO:0000313" key="7">
    <source>
        <dbReference type="Proteomes" id="UP000008495"/>
    </source>
</evidence>
<dbReference type="Pfam" id="PF13377">
    <property type="entry name" value="Peripla_BP_3"/>
    <property type="match status" value="1"/>
</dbReference>
<keyword evidence="1" id="KW-0805">Transcription regulation</keyword>
<dbReference type="PANTHER" id="PTHR30146">
    <property type="entry name" value="LACI-RELATED TRANSCRIPTIONAL REPRESSOR"/>
    <property type="match status" value="1"/>
</dbReference>
<evidence type="ECO:0000256" key="3">
    <source>
        <dbReference type="ARBA" id="ARBA00023163"/>
    </source>
</evidence>
<reference evidence="6 7" key="1">
    <citation type="submission" date="2012-08" db="EMBL/GenBank/DDBJ databases">
        <title>Whole genome shotgun sequence of Austwickia chelonae NBRC 105200.</title>
        <authorList>
            <person name="Yoshida I."/>
            <person name="Hosoyama A."/>
            <person name="Tsuchikane K."/>
            <person name="Katsumata H."/>
            <person name="Ando Y."/>
            <person name="Ohji S."/>
            <person name="Hamada M."/>
            <person name="Tamura T."/>
            <person name="Yamazoe A."/>
            <person name="Yamazaki S."/>
            <person name="Fujita N."/>
        </authorList>
    </citation>
    <scope>NUCLEOTIDE SEQUENCE [LARGE SCALE GENOMIC DNA]</scope>
    <source>
        <strain evidence="6 7">NBRC 105200</strain>
    </source>
</reference>
<evidence type="ECO:0000256" key="4">
    <source>
        <dbReference type="SAM" id="MobiDB-lite"/>
    </source>
</evidence>
<feature type="region of interest" description="Disordered" evidence="4">
    <location>
        <begin position="1"/>
        <end position="24"/>
    </location>
</feature>
<protein>
    <submittedName>
        <fullName evidence="6">Putative LacI family transcriptional regulator</fullName>
    </submittedName>
</protein>
<dbReference type="eggNOG" id="COG1609">
    <property type="taxonomic scope" value="Bacteria"/>
</dbReference>
<dbReference type="PANTHER" id="PTHR30146:SF109">
    <property type="entry name" value="HTH-TYPE TRANSCRIPTIONAL REGULATOR GALS"/>
    <property type="match status" value="1"/>
</dbReference>
<dbReference type="SUPFAM" id="SSF47413">
    <property type="entry name" value="lambda repressor-like DNA-binding domains"/>
    <property type="match status" value="1"/>
</dbReference>
<dbReference type="GO" id="GO:0000976">
    <property type="term" value="F:transcription cis-regulatory region binding"/>
    <property type="evidence" value="ECO:0007669"/>
    <property type="project" value="TreeGrafter"/>
</dbReference>
<feature type="domain" description="HTH lacI-type" evidence="5">
    <location>
        <begin position="23"/>
        <end position="77"/>
    </location>
</feature>
<dbReference type="CDD" id="cd06267">
    <property type="entry name" value="PBP1_LacI_sugar_binding-like"/>
    <property type="match status" value="1"/>
</dbReference>
<evidence type="ECO:0000259" key="5">
    <source>
        <dbReference type="PROSITE" id="PS50932"/>
    </source>
</evidence>
<dbReference type="SMART" id="SM00354">
    <property type="entry name" value="HTH_LACI"/>
    <property type="match status" value="1"/>
</dbReference>
<dbReference type="InterPro" id="IPR000843">
    <property type="entry name" value="HTH_LacI"/>
</dbReference>
<name>K6VRB8_9MICO</name>
<dbReference type="Gene3D" id="1.10.260.40">
    <property type="entry name" value="lambda repressor-like DNA-binding domains"/>
    <property type="match status" value="1"/>
</dbReference>
<evidence type="ECO:0000256" key="2">
    <source>
        <dbReference type="ARBA" id="ARBA00023125"/>
    </source>
</evidence>
<dbReference type="GO" id="GO:0003700">
    <property type="term" value="F:DNA-binding transcription factor activity"/>
    <property type="evidence" value="ECO:0007669"/>
    <property type="project" value="TreeGrafter"/>
</dbReference>
<evidence type="ECO:0000256" key="1">
    <source>
        <dbReference type="ARBA" id="ARBA00023015"/>
    </source>
</evidence>
<dbReference type="CDD" id="cd01392">
    <property type="entry name" value="HTH_LacI"/>
    <property type="match status" value="1"/>
</dbReference>
<sequence>MDPGAPAPAEGKLMTTPPPGRAPTQRDVARHAGVSRALVSMVIRGVGPVSEDKHRAVTRAIAELGYRANAAGQLLASRQPRVIGVVARSLVNPFYGEVLQALQAAALTRGYRTLVESSCNDPTQERSACESLLGLRIAGLALIAPLSPDDDLARLARQLPLVVIGRDTSAWGIDSVEVDEHHGGRLATDHLIERGHRAVTYVDAAPHAQGWSSRERRAGFLSAMADAGLSAGARVVAEVDECSPPSAAELLGVGGRASGPDGGRATAVFAHDDLCAIGVERVLRSAGLSIPGDVAVVGYDDTRLAAIGPVGLTSVHQPCQAEGHQAAEALLRRIEDRGAPGEGTRTPGAPLDHRVLTPHLVVREST</sequence>
<dbReference type="InterPro" id="IPR010982">
    <property type="entry name" value="Lambda_DNA-bd_dom_sf"/>
</dbReference>
<dbReference type="Proteomes" id="UP000008495">
    <property type="component" value="Unassembled WGS sequence"/>
</dbReference>
<proteinExistence type="predicted"/>
<evidence type="ECO:0000313" key="6">
    <source>
        <dbReference type="EMBL" id="GAB79304.1"/>
    </source>
</evidence>